<dbReference type="RefSeq" id="WP_091074886.1">
    <property type="nucleotide sequence ID" value="NZ_FMHT01000003.1"/>
</dbReference>
<dbReference type="PRINTS" id="PR00162">
    <property type="entry name" value="RIESKE"/>
</dbReference>
<evidence type="ECO:0000259" key="11">
    <source>
        <dbReference type="PROSITE" id="PS51296"/>
    </source>
</evidence>
<evidence type="ECO:0000256" key="9">
    <source>
        <dbReference type="ARBA" id="ARBA00034078"/>
    </source>
</evidence>
<accession>A0A1C6R906</accession>
<dbReference type="SUPFAM" id="SSF50022">
    <property type="entry name" value="ISP domain"/>
    <property type="match status" value="1"/>
</dbReference>
<evidence type="ECO:0000313" key="13">
    <source>
        <dbReference type="Proteomes" id="UP000199699"/>
    </source>
</evidence>
<keyword evidence="6" id="KW-0411">Iron-sulfur</keyword>
<keyword evidence="12" id="KW-0560">Oxidoreductase</keyword>
<dbReference type="GO" id="GO:0051213">
    <property type="term" value="F:dioxygenase activity"/>
    <property type="evidence" value="ECO:0007669"/>
    <property type="project" value="UniProtKB-KW"/>
</dbReference>
<dbReference type="GO" id="GO:0016705">
    <property type="term" value="F:oxidoreductase activity, acting on paired donors, with incorporation or reduction of molecular oxygen"/>
    <property type="evidence" value="ECO:0007669"/>
    <property type="project" value="UniProtKB-ARBA"/>
</dbReference>
<evidence type="ECO:0000256" key="10">
    <source>
        <dbReference type="SAM" id="MobiDB-lite"/>
    </source>
</evidence>
<sequence length="155" mass="15063">MNDDPAGCCRSRRAILAGTGAAGVTALLSGCQTYGEPAARPAAPAAAGPGDSATPTDDTQTPALTTVADIPVGGGRIFAGAAVVVTQPVAGTIRAFSARCTHQGCTVTSVTDGSIVCACHNSVFDIADGSVKSGPAASPLPVAAVDVEGDAIRLA</sequence>
<feature type="region of interest" description="Disordered" evidence="10">
    <location>
        <begin position="39"/>
        <end position="61"/>
    </location>
</feature>
<dbReference type="PROSITE" id="PS51318">
    <property type="entry name" value="TAT"/>
    <property type="match status" value="1"/>
</dbReference>
<keyword evidence="3" id="KW-0001">2Fe-2S</keyword>
<keyword evidence="12" id="KW-0223">Dioxygenase</keyword>
<dbReference type="GO" id="GO:0016020">
    <property type="term" value="C:membrane"/>
    <property type="evidence" value="ECO:0007669"/>
    <property type="project" value="InterPro"/>
</dbReference>
<dbReference type="GO" id="GO:0046872">
    <property type="term" value="F:metal ion binding"/>
    <property type="evidence" value="ECO:0007669"/>
    <property type="project" value="UniProtKB-KW"/>
</dbReference>
<dbReference type="PROSITE" id="PS51296">
    <property type="entry name" value="RIESKE"/>
    <property type="match status" value="1"/>
</dbReference>
<dbReference type="InterPro" id="IPR005805">
    <property type="entry name" value="Rieske_Fe-S_prot_C"/>
</dbReference>
<dbReference type="InterPro" id="IPR006311">
    <property type="entry name" value="TAT_signal"/>
</dbReference>
<reference evidence="12 13" key="1">
    <citation type="submission" date="2016-06" db="EMBL/GenBank/DDBJ databases">
        <authorList>
            <person name="Kjaerup R.B."/>
            <person name="Dalgaard T.S."/>
            <person name="Juul-Madsen H.R."/>
        </authorList>
    </citation>
    <scope>NUCLEOTIDE SEQUENCE [LARGE SCALE GENOMIC DNA]</scope>
    <source>
        <strain evidence="12 13">DSM 43818</strain>
    </source>
</reference>
<evidence type="ECO:0000256" key="8">
    <source>
        <dbReference type="ARBA" id="ARBA00029586"/>
    </source>
</evidence>
<dbReference type="GO" id="GO:0051537">
    <property type="term" value="F:2 iron, 2 sulfur cluster binding"/>
    <property type="evidence" value="ECO:0007669"/>
    <property type="project" value="UniProtKB-KW"/>
</dbReference>
<evidence type="ECO:0000313" key="12">
    <source>
        <dbReference type="EMBL" id="SCL13574.1"/>
    </source>
</evidence>
<protein>
    <recommendedName>
        <fullName evidence="2">Cytochrome bc1 complex Rieske iron-sulfur subunit</fullName>
    </recommendedName>
    <alternativeName>
        <fullName evidence="8">Cytochrome bc1 reductase complex subunit QcrA</fullName>
    </alternativeName>
</protein>
<evidence type="ECO:0000256" key="6">
    <source>
        <dbReference type="ARBA" id="ARBA00023014"/>
    </source>
</evidence>
<dbReference type="STRING" id="145857.GA0070616_0183"/>
<comment type="function">
    <text evidence="1">Iron-sulfur subunit of the cytochrome bc1 complex, an essential component of the respiratory electron transport chain required for ATP synthesis. The bc1 complex catalyzes the oxidation of menaquinol and the reduction of cytochrome c in the respiratory chain. The bc1 complex operates through a Q-cycle mechanism that couples electron transfer to generation of the proton gradient that drives ATP synthesis.</text>
</comment>
<dbReference type="Pfam" id="PF00355">
    <property type="entry name" value="Rieske"/>
    <property type="match status" value="1"/>
</dbReference>
<dbReference type="Gene3D" id="2.102.10.10">
    <property type="entry name" value="Rieske [2Fe-2S] iron-sulphur domain"/>
    <property type="match status" value="1"/>
</dbReference>
<dbReference type="InterPro" id="IPR014349">
    <property type="entry name" value="Rieske_Fe-S_prot"/>
</dbReference>
<evidence type="ECO:0000256" key="3">
    <source>
        <dbReference type="ARBA" id="ARBA00022714"/>
    </source>
</evidence>
<dbReference type="CDD" id="cd03467">
    <property type="entry name" value="Rieske"/>
    <property type="match status" value="1"/>
</dbReference>
<dbReference type="PANTHER" id="PTHR10134">
    <property type="entry name" value="CYTOCHROME B-C1 COMPLEX SUBUNIT RIESKE, MITOCHONDRIAL"/>
    <property type="match status" value="1"/>
</dbReference>
<dbReference type="Proteomes" id="UP000199699">
    <property type="component" value="Unassembled WGS sequence"/>
</dbReference>
<evidence type="ECO:0000256" key="2">
    <source>
        <dbReference type="ARBA" id="ARBA00015816"/>
    </source>
</evidence>
<keyword evidence="5" id="KW-0408">Iron</keyword>
<dbReference type="FunFam" id="2.102.10.10:FF:000016">
    <property type="entry name" value="Nitrite reductase/ring-hydroxylating ferredoxin subunit"/>
    <property type="match status" value="1"/>
</dbReference>
<keyword evidence="13" id="KW-1185">Reference proteome</keyword>
<keyword evidence="4" id="KW-0479">Metal-binding</keyword>
<dbReference type="GO" id="GO:0004497">
    <property type="term" value="F:monooxygenase activity"/>
    <property type="evidence" value="ECO:0007669"/>
    <property type="project" value="UniProtKB-ARBA"/>
</dbReference>
<evidence type="ECO:0000256" key="1">
    <source>
        <dbReference type="ARBA" id="ARBA00002494"/>
    </source>
</evidence>
<dbReference type="EMBL" id="FMHT01000003">
    <property type="protein sequence ID" value="SCL13574.1"/>
    <property type="molecule type" value="Genomic_DNA"/>
</dbReference>
<keyword evidence="7" id="KW-1015">Disulfide bond</keyword>
<gene>
    <name evidence="12" type="ORF">GA0070616_0183</name>
</gene>
<evidence type="ECO:0000256" key="4">
    <source>
        <dbReference type="ARBA" id="ARBA00022723"/>
    </source>
</evidence>
<feature type="compositionally biased region" description="Low complexity" evidence="10">
    <location>
        <begin position="39"/>
        <end position="50"/>
    </location>
</feature>
<feature type="domain" description="Rieske" evidence="11">
    <location>
        <begin position="62"/>
        <end position="154"/>
    </location>
</feature>
<dbReference type="InterPro" id="IPR017941">
    <property type="entry name" value="Rieske_2Fe-2S"/>
</dbReference>
<dbReference type="InterPro" id="IPR036922">
    <property type="entry name" value="Rieske_2Fe-2S_sf"/>
</dbReference>
<proteinExistence type="predicted"/>
<name>A0A1C6R906_9ACTN</name>
<dbReference type="AlphaFoldDB" id="A0A1C6R906"/>
<evidence type="ECO:0000256" key="5">
    <source>
        <dbReference type="ARBA" id="ARBA00023004"/>
    </source>
</evidence>
<comment type="cofactor">
    <cofactor evidence="9">
        <name>[2Fe-2S] cluster</name>
        <dbReference type="ChEBI" id="CHEBI:190135"/>
    </cofactor>
</comment>
<evidence type="ECO:0000256" key="7">
    <source>
        <dbReference type="ARBA" id="ARBA00023157"/>
    </source>
</evidence>
<organism evidence="12 13">
    <name type="scientific">Micromonospora nigra</name>
    <dbReference type="NCBI Taxonomy" id="145857"/>
    <lineage>
        <taxon>Bacteria</taxon>
        <taxon>Bacillati</taxon>
        <taxon>Actinomycetota</taxon>
        <taxon>Actinomycetes</taxon>
        <taxon>Micromonosporales</taxon>
        <taxon>Micromonosporaceae</taxon>
        <taxon>Micromonospora</taxon>
    </lineage>
</organism>
<dbReference type="OrthoDB" id="25106at2"/>